<evidence type="ECO:0000256" key="1">
    <source>
        <dbReference type="ARBA" id="ARBA00010062"/>
    </source>
</evidence>
<evidence type="ECO:0000256" key="4">
    <source>
        <dbReference type="ARBA" id="ARBA00022970"/>
    </source>
</evidence>
<dbReference type="RefSeq" id="WP_152230679.1">
    <property type="nucleotide sequence ID" value="NZ_BAAAOT010000003.1"/>
</dbReference>
<feature type="signal peptide" evidence="5">
    <location>
        <begin position="1"/>
        <end position="27"/>
    </location>
</feature>
<evidence type="ECO:0000259" key="6">
    <source>
        <dbReference type="Pfam" id="PF13458"/>
    </source>
</evidence>
<dbReference type="GO" id="GO:0006865">
    <property type="term" value="P:amino acid transport"/>
    <property type="evidence" value="ECO:0007669"/>
    <property type="project" value="UniProtKB-KW"/>
</dbReference>
<evidence type="ECO:0000256" key="3">
    <source>
        <dbReference type="ARBA" id="ARBA00022729"/>
    </source>
</evidence>
<accession>A0A7J9UTT0</accession>
<dbReference type="EMBL" id="WHPD01001114">
    <property type="protein sequence ID" value="MPV88031.1"/>
    <property type="molecule type" value="Genomic_DNA"/>
</dbReference>
<evidence type="ECO:0000313" key="8">
    <source>
        <dbReference type="Proteomes" id="UP000429644"/>
    </source>
</evidence>
<dbReference type="PANTHER" id="PTHR30483:SF6">
    <property type="entry name" value="PERIPLASMIC BINDING PROTEIN OF ABC TRANSPORTER FOR NATURAL AMINO ACIDS"/>
    <property type="match status" value="1"/>
</dbReference>
<dbReference type="PRINTS" id="PR00337">
    <property type="entry name" value="LEUILEVALBP"/>
</dbReference>
<evidence type="ECO:0000313" key="7">
    <source>
        <dbReference type="EMBL" id="MPV88031.1"/>
    </source>
</evidence>
<gene>
    <name evidence="7" type="ORF">GB882_05075</name>
</gene>
<feature type="chain" id="PRO_5029888532" evidence="5">
    <location>
        <begin position="28"/>
        <end position="415"/>
    </location>
</feature>
<dbReference type="PANTHER" id="PTHR30483">
    <property type="entry name" value="LEUCINE-SPECIFIC-BINDING PROTEIN"/>
    <property type="match status" value="1"/>
</dbReference>
<sequence>MSRKCTRLGLSAGITALALTLTACSGAATSAGAGASNGDGTEAEPIRVAVVSPHSGPYAEFGEQQRAGYQFAADEANANGGIDGRRVEIFVADDLGTNEGAVAAAQRLVQQKDAKFIVGTIATPTTLAVMQRLASWDALAFGTQSQGDALTGESCSPRFFRTNVNDHLLIQGVGKWLAERDATDWDSVAADYAFGHGSAEGLQQVADAKGWSVDKNLFAPLGTTDYASYLNQLDGGQGLLVSLSGGDSVHFLGQALDFGTLDKYDLIVGNAAMTTSSLNAVSDERLIGKYGTANWGPTVDAPESQAFVEAFSEANGEAPADFTGAAYMAMQTIFAGVRAAGSIDPSEVATALDDLTFDSIKGEVTMRAEDHQIEAPMYMGKVEKVGDRYDLVIEDTIPMSETMPEPDPACSMPEL</sequence>
<keyword evidence="2" id="KW-0813">Transport</keyword>
<dbReference type="InterPro" id="IPR051010">
    <property type="entry name" value="BCAA_transport"/>
</dbReference>
<dbReference type="Pfam" id="PF13458">
    <property type="entry name" value="Peripla_BP_6"/>
    <property type="match status" value="1"/>
</dbReference>
<dbReference type="PROSITE" id="PS51257">
    <property type="entry name" value="PROKAR_LIPOPROTEIN"/>
    <property type="match status" value="1"/>
</dbReference>
<evidence type="ECO:0000256" key="2">
    <source>
        <dbReference type="ARBA" id="ARBA00022448"/>
    </source>
</evidence>
<protein>
    <submittedName>
        <fullName evidence="7">ABC transporter substrate-binding protein</fullName>
    </submittedName>
</protein>
<dbReference type="InterPro" id="IPR000709">
    <property type="entry name" value="Leu_Ile_Val-bd"/>
</dbReference>
<comment type="caution">
    <text evidence="7">The sequence shown here is derived from an EMBL/GenBank/DDBJ whole genome shotgun (WGS) entry which is preliminary data.</text>
</comment>
<keyword evidence="4" id="KW-0029">Amino-acid transport</keyword>
<evidence type="ECO:0000256" key="5">
    <source>
        <dbReference type="SAM" id="SignalP"/>
    </source>
</evidence>
<keyword evidence="3 5" id="KW-0732">Signal</keyword>
<dbReference type="Proteomes" id="UP000429644">
    <property type="component" value="Unassembled WGS sequence"/>
</dbReference>
<dbReference type="Gene3D" id="3.40.50.2300">
    <property type="match status" value="2"/>
</dbReference>
<dbReference type="CDD" id="cd19989">
    <property type="entry name" value="PBP1_SBP-like"/>
    <property type="match status" value="1"/>
</dbReference>
<organism evidence="7 8">
    <name type="scientific">Georgenia ruanii</name>
    <dbReference type="NCBI Taxonomy" id="348442"/>
    <lineage>
        <taxon>Bacteria</taxon>
        <taxon>Bacillati</taxon>
        <taxon>Actinomycetota</taxon>
        <taxon>Actinomycetes</taxon>
        <taxon>Micrococcales</taxon>
        <taxon>Bogoriellaceae</taxon>
        <taxon>Georgenia</taxon>
    </lineage>
</organism>
<dbReference type="InterPro" id="IPR028081">
    <property type="entry name" value="Leu-bd"/>
</dbReference>
<reference evidence="7 8" key="1">
    <citation type="submission" date="2019-10" db="EMBL/GenBank/DDBJ databases">
        <title>Georgenia wutianyii sp. nov. and Georgenia yuyongxinii sp. nov. isolated from plateau pika (Ochotona curzoniae) in the Qinghai-Tibet plateau of China.</title>
        <authorList>
            <person name="Tian Z."/>
        </authorList>
    </citation>
    <scope>NUCLEOTIDE SEQUENCE [LARGE SCALE GENOMIC DNA]</scope>
    <source>
        <strain evidence="7 8">JCM 15130</strain>
    </source>
</reference>
<feature type="domain" description="Leucine-binding protein" evidence="6">
    <location>
        <begin position="45"/>
        <end position="384"/>
    </location>
</feature>
<dbReference type="AlphaFoldDB" id="A0A7J9UTT0"/>
<dbReference type="SUPFAM" id="SSF53822">
    <property type="entry name" value="Periplasmic binding protein-like I"/>
    <property type="match status" value="1"/>
</dbReference>
<comment type="similarity">
    <text evidence="1">Belongs to the leucine-binding protein family.</text>
</comment>
<proteinExistence type="inferred from homology"/>
<name>A0A7J9UTT0_9MICO</name>
<dbReference type="InterPro" id="IPR028082">
    <property type="entry name" value="Peripla_BP_I"/>
</dbReference>
<keyword evidence="8" id="KW-1185">Reference proteome</keyword>
<dbReference type="OrthoDB" id="9772589at2"/>